<name>A0ABN7XFM9_GIGMA</name>
<feature type="non-terminal residue" evidence="1">
    <location>
        <position position="42"/>
    </location>
</feature>
<dbReference type="Proteomes" id="UP000789901">
    <property type="component" value="Unassembled WGS sequence"/>
</dbReference>
<gene>
    <name evidence="1" type="ORF">GMARGA_LOCUS42907</name>
</gene>
<proteinExistence type="predicted"/>
<protein>
    <submittedName>
        <fullName evidence="1">45884_t:CDS:1</fullName>
    </submittedName>
</protein>
<organism evidence="1 2">
    <name type="scientific">Gigaspora margarita</name>
    <dbReference type="NCBI Taxonomy" id="4874"/>
    <lineage>
        <taxon>Eukaryota</taxon>
        <taxon>Fungi</taxon>
        <taxon>Fungi incertae sedis</taxon>
        <taxon>Mucoromycota</taxon>
        <taxon>Glomeromycotina</taxon>
        <taxon>Glomeromycetes</taxon>
        <taxon>Diversisporales</taxon>
        <taxon>Gigasporaceae</taxon>
        <taxon>Gigaspora</taxon>
    </lineage>
</organism>
<comment type="caution">
    <text evidence="1">The sequence shown here is derived from an EMBL/GenBank/DDBJ whole genome shotgun (WGS) entry which is preliminary data.</text>
</comment>
<accession>A0ABN7XFM9</accession>
<dbReference type="EMBL" id="CAJVQB010133138">
    <property type="protein sequence ID" value="CAG8854086.1"/>
    <property type="molecule type" value="Genomic_DNA"/>
</dbReference>
<reference evidence="1 2" key="1">
    <citation type="submission" date="2021-06" db="EMBL/GenBank/DDBJ databases">
        <authorList>
            <person name="Kallberg Y."/>
            <person name="Tangrot J."/>
            <person name="Rosling A."/>
        </authorList>
    </citation>
    <scope>NUCLEOTIDE SEQUENCE [LARGE SCALE GENOMIC DNA]</scope>
    <source>
        <strain evidence="1 2">120-4 pot B 10/14</strain>
    </source>
</reference>
<feature type="non-terminal residue" evidence="1">
    <location>
        <position position="1"/>
    </location>
</feature>
<sequence>SNLYKKCDKNVLPSRRRKIKNSALGDLFIEQEINWNQKKFVK</sequence>
<keyword evidence="2" id="KW-1185">Reference proteome</keyword>
<evidence type="ECO:0000313" key="2">
    <source>
        <dbReference type="Proteomes" id="UP000789901"/>
    </source>
</evidence>
<evidence type="ECO:0000313" key="1">
    <source>
        <dbReference type="EMBL" id="CAG8854086.1"/>
    </source>
</evidence>